<dbReference type="HOGENOM" id="CLU_3125646_0_0_1"/>
<sequence length="50" mass="5445">MSHHKKGLSSQLVASLYHLQNTPLLCLILQKAINSYLPPSNKCPALCVVA</sequence>
<proteinExistence type="predicted"/>
<gene>
    <name evidence="1" type="ORF">M404DRAFT_25257</name>
</gene>
<evidence type="ECO:0000313" key="1">
    <source>
        <dbReference type="EMBL" id="KIO05540.1"/>
    </source>
</evidence>
<dbReference type="AlphaFoldDB" id="A0A0C3NXH7"/>
<accession>A0A0C3NXH7</accession>
<keyword evidence="2" id="KW-1185">Reference proteome</keyword>
<organism evidence="1 2">
    <name type="scientific">Pisolithus tinctorius Marx 270</name>
    <dbReference type="NCBI Taxonomy" id="870435"/>
    <lineage>
        <taxon>Eukaryota</taxon>
        <taxon>Fungi</taxon>
        <taxon>Dikarya</taxon>
        <taxon>Basidiomycota</taxon>
        <taxon>Agaricomycotina</taxon>
        <taxon>Agaricomycetes</taxon>
        <taxon>Agaricomycetidae</taxon>
        <taxon>Boletales</taxon>
        <taxon>Sclerodermatineae</taxon>
        <taxon>Pisolithaceae</taxon>
        <taxon>Pisolithus</taxon>
    </lineage>
</organism>
<evidence type="ECO:0000313" key="2">
    <source>
        <dbReference type="Proteomes" id="UP000054217"/>
    </source>
</evidence>
<dbReference type="InParanoid" id="A0A0C3NXH7"/>
<name>A0A0C3NXH7_PISTI</name>
<dbReference type="Proteomes" id="UP000054217">
    <property type="component" value="Unassembled WGS sequence"/>
</dbReference>
<reference evidence="1 2" key="1">
    <citation type="submission" date="2014-04" db="EMBL/GenBank/DDBJ databases">
        <authorList>
            <consortium name="DOE Joint Genome Institute"/>
            <person name="Kuo A."/>
            <person name="Kohler A."/>
            <person name="Costa M.D."/>
            <person name="Nagy L.G."/>
            <person name="Floudas D."/>
            <person name="Copeland A."/>
            <person name="Barry K.W."/>
            <person name="Cichocki N."/>
            <person name="Veneault-Fourrey C."/>
            <person name="LaButti K."/>
            <person name="Lindquist E.A."/>
            <person name="Lipzen A."/>
            <person name="Lundell T."/>
            <person name="Morin E."/>
            <person name="Murat C."/>
            <person name="Sun H."/>
            <person name="Tunlid A."/>
            <person name="Henrissat B."/>
            <person name="Grigoriev I.V."/>
            <person name="Hibbett D.S."/>
            <person name="Martin F."/>
            <person name="Nordberg H.P."/>
            <person name="Cantor M.N."/>
            <person name="Hua S.X."/>
        </authorList>
    </citation>
    <scope>NUCLEOTIDE SEQUENCE [LARGE SCALE GENOMIC DNA]</scope>
    <source>
        <strain evidence="1 2">Marx 270</strain>
    </source>
</reference>
<dbReference type="EMBL" id="KN831966">
    <property type="protein sequence ID" value="KIO05540.1"/>
    <property type="molecule type" value="Genomic_DNA"/>
</dbReference>
<reference evidence="2" key="2">
    <citation type="submission" date="2015-01" db="EMBL/GenBank/DDBJ databases">
        <title>Evolutionary Origins and Diversification of the Mycorrhizal Mutualists.</title>
        <authorList>
            <consortium name="DOE Joint Genome Institute"/>
            <consortium name="Mycorrhizal Genomics Consortium"/>
            <person name="Kohler A."/>
            <person name="Kuo A."/>
            <person name="Nagy L.G."/>
            <person name="Floudas D."/>
            <person name="Copeland A."/>
            <person name="Barry K.W."/>
            <person name="Cichocki N."/>
            <person name="Veneault-Fourrey C."/>
            <person name="LaButti K."/>
            <person name="Lindquist E.A."/>
            <person name="Lipzen A."/>
            <person name="Lundell T."/>
            <person name="Morin E."/>
            <person name="Murat C."/>
            <person name="Riley R."/>
            <person name="Ohm R."/>
            <person name="Sun H."/>
            <person name="Tunlid A."/>
            <person name="Henrissat B."/>
            <person name="Grigoriev I.V."/>
            <person name="Hibbett D.S."/>
            <person name="Martin F."/>
        </authorList>
    </citation>
    <scope>NUCLEOTIDE SEQUENCE [LARGE SCALE GENOMIC DNA]</scope>
    <source>
        <strain evidence="2">Marx 270</strain>
    </source>
</reference>
<protein>
    <submittedName>
        <fullName evidence="1">Uncharacterized protein</fullName>
    </submittedName>
</protein>